<accession>A0A840RFC7</accession>
<gene>
    <name evidence="2" type="ORF">HNQ50_002457</name>
</gene>
<reference evidence="2 3" key="1">
    <citation type="submission" date="2020-08" db="EMBL/GenBank/DDBJ databases">
        <title>Genomic Encyclopedia of Type Strains, Phase IV (KMG-IV): sequencing the most valuable type-strain genomes for metagenomic binning, comparative biology and taxonomic classification.</title>
        <authorList>
            <person name="Goeker M."/>
        </authorList>
    </citation>
    <scope>NUCLEOTIDE SEQUENCE [LARGE SCALE GENOMIC DNA]</scope>
    <source>
        <strain evidence="2 3">DSM 18233</strain>
    </source>
</reference>
<dbReference type="PANTHER" id="PTHR12126:SF11">
    <property type="entry name" value="NADH DEHYDROGENASE [UBIQUINONE] 1 ALPHA SUBCOMPLEX SUBUNIT 9, MITOCHONDRIAL"/>
    <property type="match status" value="1"/>
</dbReference>
<dbReference type="SUPFAM" id="SSF51735">
    <property type="entry name" value="NAD(P)-binding Rossmann-fold domains"/>
    <property type="match status" value="1"/>
</dbReference>
<dbReference type="GO" id="GO:0044877">
    <property type="term" value="F:protein-containing complex binding"/>
    <property type="evidence" value="ECO:0007669"/>
    <property type="project" value="TreeGrafter"/>
</dbReference>
<evidence type="ECO:0000313" key="2">
    <source>
        <dbReference type="EMBL" id="MBB5191727.1"/>
    </source>
</evidence>
<evidence type="ECO:0000259" key="1">
    <source>
        <dbReference type="Pfam" id="PF01370"/>
    </source>
</evidence>
<name>A0A840RFC7_9NEIS</name>
<keyword evidence="3" id="KW-1185">Reference proteome</keyword>
<organism evidence="2 3">
    <name type="scientific">Silvimonas terrae</name>
    <dbReference type="NCBI Taxonomy" id="300266"/>
    <lineage>
        <taxon>Bacteria</taxon>
        <taxon>Pseudomonadati</taxon>
        <taxon>Pseudomonadota</taxon>
        <taxon>Betaproteobacteria</taxon>
        <taxon>Neisseriales</taxon>
        <taxon>Chitinibacteraceae</taxon>
        <taxon>Silvimonas</taxon>
    </lineage>
</organism>
<protein>
    <submittedName>
        <fullName evidence="2">Uncharacterized protein YbjT (DUF2867 family)</fullName>
    </submittedName>
</protein>
<dbReference type="InterPro" id="IPR001509">
    <property type="entry name" value="Epimerase_deHydtase"/>
</dbReference>
<dbReference type="AlphaFoldDB" id="A0A840RFC7"/>
<dbReference type="EMBL" id="JACHHN010000004">
    <property type="protein sequence ID" value="MBB5191727.1"/>
    <property type="molecule type" value="Genomic_DNA"/>
</dbReference>
<dbReference type="PANTHER" id="PTHR12126">
    <property type="entry name" value="NADH-UBIQUINONE OXIDOREDUCTASE 39 KDA SUBUNIT-RELATED"/>
    <property type="match status" value="1"/>
</dbReference>
<dbReference type="Pfam" id="PF01370">
    <property type="entry name" value="Epimerase"/>
    <property type="match status" value="1"/>
</dbReference>
<evidence type="ECO:0000313" key="3">
    <source>
        <dbReference type="Proteomes" id="UP000543030"/>
    </source>
</evidence>
<comment type="caution">
    <text evidence="2">The sequence shown here is derived from an EMBL/GenBank/DDBJ whole genome shotgun (WGS) entry which is preliminary data.</text>
</comment>
<sequence length="288" mass="31035">MKVLLTGASGFIGRNISAALTTQGHEVVPVSRRHGVDFAQMQAPACWLPYLDGVGAVVNCVGIIGPRGSQCFNTLHTIAPSALFTACAQVGVRRVVQISALGADNAAFSAYHRSKRDADDHLRSLDLDWFVLRPSLIYGRGGTSADLLLRLARLPLIPVIAGGQQPLQPVHISDVVAAVLQSISAPQTRLTLDVAGSQIFSFIHWLDLMRKAQGLAPGRFVSIPFALAMAGTRLGRPISPMLQPDNLRMLQAGYQCDIEAFARFLGRMPLVVEPDLFFSDATLKRGQS</sequence>
<dbReference type="RefSeq" id="WP_184101006.1">
    <property type="nucleotide sequence ID" value="NZ_JACHHN010000004.1"/>
</dbReference>
<dbReference type="InterPro" id="IPR036291">
    <property type="entry name" value="NAD(P)-bd_dom_sf"/>
</dbReference>
<proteinExistence type="predicted"/>
<feature type="domain" description="NAD-dependent epimerase/dehydratase" evidence="1">
    <location>
        <begin position="3"/>
        <end position="187"/>
    </location>
</feature>
<dbReference type="InterPro" id="IPR051207">
    <property type="entry name" value="ComplexI_NDUFA9_subunit"/>
</dbReference>
<dbReference type="Gene3D" id="3.40.50.720">
    <property type="entry name" value="NAD(P)-binding Rossmann-like Domain"/>
    <property type="match status" value="1"/>
</dbReference>
<dbReference type="Proteomes" id="UP000543030">
    <property type="component" value="Unassembled WGS sequence"/>
</dbReference>